<organism evidence="2 3">
    <name type="scientific">Diploscapter pachys</name>
    <dbReference type="NCBI Taxonomy" id="2018661"/>
    <lineage>
        <taxon>Eukaryota</taxon>
        <taxon>Metazoa</taxon>
        <taxon>Ecdysozoa</taxon>
        <taxon>Nematoda</taxon>
        <taxon>Chromadorea</taxon>
        <taxon>Rhabditida</taxon>
        <taxon>Rhabditina</taxon>
        <taxon>Rhabditomorpha</taxon>
        <taxon>Rhabditoidea</taxon>
        <taxon>Rhabditidae</taxon>
        <taxon>Diploscapter</taxon>
    </lineage>
</organism>
<gene>
    <name evidence="2" type="ORF">WR25_26287</name>
</gene>
<evidence type="ECO:0000313" key="2">
    <source>
        <dbReference type="EMBL" id="PAV66953.1"/>
    </source>
</evidence>
<feature type="compositionally biased region" description="Acidic residues" evidence="1">
    <location>
        <begin position="24"/>
        <end position="33"/>
    </location>
</feature>
<feature type="region of interest" description="Disordered" evidence="1">
    <location>
        <begin position="1"/>
        <end position="85"/>
    </location>
</feature>
<name>A0A2A2JZ78_9BILA</name>
<keyword evidence="3" id="KW-1185">Reference proteome</keyword>
<reference evidence="2 3" key="1">
    <citation type="journal article" date="2017" name="Curr. Biol.">
        <title>Genome architecture and evolution of a unichromosomal asexual nematode.</title>
        <authorList>
            <person name="Fradin H."/>
            <person name="Zegar C."/>
            <person name="Gutwein M."/>
            <person name="Lucas J."/>
            <person name="Kovtun M."/>
            <person name="Corcoran D."/>
            <person name="Baugh L.R."/>
            <person name="Kiontke K."/>
            <person name="Gunsalus K."/>
            <person name="Fitch D.H."/>
            <person name="Piano F."/>
        </authorList>
    </citation>
    <scope>NUCLEOTIDE SEQUENCE [LARGE SCALE GENOMIC DNA]</scope>
    <source>
        <strain evidence="2">PF1309</strain>
    </source>
</reference>
<proteinExistence type="predicted"/>
<dbReference type="Proteomes" id="UP000218231">
    <property type="component" value="Unassembled WGS sequence"/>
</dbReference>
<evidence type="ECO:0000256" key="1">
    <source>
        <dbReference type="SAM" id="MobiDB-lite"/>
    </source>
</evidence>
<dbReference type="EMBL" id="LIAE01010014">
    <property type="protein sequence ID" value="PAV66953.1"/>
    <property type="molecule type" value="Genomic_DNA"/>
</dbReference>
<comment type="caution">
    <text evidence="2">The sequence shown here is derived from an EMBL/GenBank/DDBJ whole genome shotgun (WGS) entry which is preliminary data.</text>
</comment>
<protein>
    <submittedName>
        <fullName evidence="2">Uncharacterized protein</fullName>
    </submittedName>
</protein>
<evidence type="ECO:0000313" key="3">
    <source>
        <dbReference type="Proteomes" id="UP000218231"/>
    </source>
</evidence>
<accession>A0A2A2JZ78</accession>
<dbReference type="AlphaFoldDB" id="A0A2A2JZ78"/>
<sequence length="237" mass="26346">MPRPRRPSPSQVEIRRGQETDSGSAEESEDSDGQEQVAFDGSIDQPLNVSADVSMLSQEADDDLSSTRSVTSDDEEEAADSNDSFRDDATIQAGIQLENLSSKAIFALFNILTDRLSNKGAERALLLLDNVGERKSVTDIIRTSQSRCSIDRLCHTCGKLTCDHEKTVVVYNFDILHQLIEFWKKFENEVNGVHRQPRGTPLESPGFAELKRMDDDEKIYVSLLLSADGVSIRGHTQ</sequence>